<protein>
    <submittedName>
        <fullName evidence="1">Uncharacterized protein</fullName>
    </submittedName>
</protein>
<keyword evidence="2" id="KW-1185">Reference proteome</keyword>
<dbReference type="EMBL" id="CP038449">
    <property type="protein sequence ID" value="QJT41250.1"/>
    <property type="molecule type" value="Genomic_DNA"/>
</dbReference>
<organism evidence="1 2">
    <name type="scientific">Aeromonas media</name>
    <dbReference type="NCBI Taxonomy" id="651"/>
    <lineage>
        <taxon>Bacteria</taxon>
        <taxon>Pseudomonadati</taxon>
        <taxon>Pseudomonadota</taxon>
        <taxon>Gammaproteobacteria</taxon>
        <taxon>Aeromonadales</taxon>
        <taxon>Aeromonadaceae</taxon>
        <taxon>Aeromonas</taxon>
    </lineage>
</organism>
<proteinExistence type="predicted"/>
<name>A0ABX6NXZ0_AERME</name>
<geneLocation type="plasmid" evidence="2">
    <name>paeme5</name>
</geneLocation>
<sequence length="136" mass="14839">MGSGEEGKDNWGNARMLVNEHDLRQVAAGHEQILMSEALSQQLNESGCAPIEMTPERAMGLLHCGSVLRSEEFARALQQADLALQASKAVTADLLGQLGRSGEVVVLDEHKPDEDGFEVVMHFAEEEDGVFVITYE</sequence>
<reference evidence="1 2" key="1">
    <citation type="submission" date="2019-03" db="EMBL/GenBank/DDBJ databases">
        <title>Novel transposon Tn6433 accelerates the dissemination of tet(E) in Aeromonas from aerobic biofilm under oxytetracycline stress.</title>
        <authorList>
            <person name="Shi Y."/>
            <person name="Tian Z."/>
            <person name="Zhang Y."/>
            <person name="Zhang H."/>
            <person name="Yang M."/>
        </authorList>
    </citation>
    <scope>NUCLEOTIDE SEQUENCE [LARGE SCALE GENOMIC DNA]</scope>
    <source>
        <strain evidence="1 2">R50-22</strain>
        <plasmid evidence="2">paeme5</plasmid>
    </source>
</reference>
<dbReference type="Proteomes" id="UP000502657">
    <property type="component" value="Plasmid pAeme5"/>
</dbReference>
<accession>A0ABX6NXZ0</accession>
<evidence type="ECO:0000313" key="2">
    <source>
        <dbReference type="Proteomes" id="UP000502657"/>
    </source>
</evidence>
<evidence type="ECO:0000313" key="1">
    <source>
        <dbReference type="EMBL" id="QJT41250.1"/>
    </source>
</evidence>
<keyword evidence="1" id="KW-0614">Plasmid</keyword>
<dbReference type="RefSeq" id="WP_171270027.1">
    <property type="nucleotide sequence ID" value="NZ_CP038446.1"/>
</dbReference>
<gene>
    <name evidence="1" type="ORF">E4188_22385</name>
</gene>